<protein>
    <recommendedName>
        <fullName evidence="7">TLC domain-containing protein</fullName>
    </recommendedName>
</protein>
<dbReference type="PANTHER" id="PTHR13439:SF0">
    <property type="entry name" value="TOPOISOMERASE I DAMAGE AFFECTED PROTEIN 4"/>
    <property type="match status" value="1"/>
</dbReference>
<feature type="transmembrane region" description="Helical" evidence="6">
    <location>
        <begin position="30"/>
        <end position="54"/>
    </location>
</feature>
<evidence type="ECO:0000256" key="3">
    <source>
        <dbReference type="ARBA" id="ARBA00022989"/>
    </source>
</evidence>
<feature type="transmembrane region" description="Helical" evidence="6">
    <location>
        <begin position="113"/>
        <end position="132"/>
    </location>
</feature>
<dbReference type="EMBL" id="PYSW02000038">
    <property type="protein sequence ID" value="KAG2377462.1"/>
    <property type="molecule type" value="Genomic_DNA"/>
</dbReference>
<feature type="domain" description="TLC" evidence="7">
    <location>
        <begin position="65"/>
        <end position="272"/>
    </location>
</feature>
<evidence type="ECO:0000256" key="4">
    <source>
        <dbReference type="ARBA" id="ARBA00023136"/>
    </source>
</evidence>
<comment type="subcellular location">
    <subcellularLocation>
        <location evidence="1">Membrane</location>
        <topology evidence="1">Multi-pass membrane protein</topology>
    </subcellularLocation>
</comment>
<dbReference type="PROSITE" id="PS50922">
    <property type="entry name" value="TLC"/>
    <property type="match status" value="1"/>
</dbReference>
<keyword evidence="3 6" id="KW-1133">Transmembrane helix</keyword>
<evidence type="ECO:0000256" key="1">
    <source>
        <dbReference type="ARBA" id="ARBA00004141"/>
    </source>
</evidence>
<feature type="transmembrane region" description="Helical" evidence="6">
    <location>
        <begin position="239"/>
        <end position="260"/>
    </location>
</feature>
<dbReference type="GO" id="GO:0005783">
    <property type="term" value="C:endoplasmic reticulum"/>
    <property type="evidence" value="ECO:0007669"/>
    <property type="project" value="TreeGrafter"/>
</dbReference>
<keyword evidence="2 5" id="KW-0812">Transmembrane</keyword>
<dbReference type="SMART" id="SM00724">
    <property type="entry name" value="TLC"/>
    <property type="match status" value="1"/>
</dbReference>
<comment type="caution">
    <text evidence="8">The sequence shown here is derived from an EMBL/GenBank/DDBJ whole genome shotgun (WGS) entry which is preliminary data.</text>
</comment>
<organism evidence="8 9">
    <name type="scientific">Naegleria lovaniensis</name>
    <name type="common">Amoeba</name>
    <dbReference type="NCBI Taxonomy" id="51637"/>
    <lineage>
        <taxon>Eukaryota</taxon>
        <taxon>Discoba</taxon>
        <taxon>Heterolobosea</taxon>
        <taxon>Tetramitia</taxon>
        <taxon>Eutetramitia</taxon>
        <taxon>Vahlkampfiidae</taxon>
        <taxon>Naegleria</taxon>
    </lineage>
</organism>
<feature type="transmembrane region" description="Helical" evidence="6">
    <location>
        <begin position="74"/>
        <end position="93"/>
    </location>
</feature>
<dbReference type="Pfam" id="PF03798">
    <property type="entry name" value="TRAM_LAG1_CLN8"/>
    <property type="match status" value="1"/>
</dbReference>
<evidence type="ECO:0000256" key="6">
    <source>
        <dbReference type="SAM" id="Phobius"/>
    </source>
</evidence>
<dbReference type="InterPro" id="IPR006634">
    <property type="entry name" value="TLC-dom"/>
</dbReference>
<evidence type="ECO:0000256" key="5">
    <source>
        <dbReference type="PROSITE-ProRule" id="PRU00205"/>
    </source>
</evidence>
<dbReference type="AlphaFoldDB" id="A0AA88GHG3"/>
<dbReference type="Proteomes" id="UP000816034">
    <property type="component" value="Unassembled WGS sequence"/>
</dbReference>
<evidence type="ECO:0000313" key="9">
    <source>
        <dbReference type="Proteomes" id="UP000816034"/>
    </source>
</evidence>
<dbReference type="InterPro" id="IPR050846">
    <property type="entry name" value="TLCD"/>
</dbReference>
<name>A0AA88GHG3_NAELO</name>
<dbReference type="GO" id="GO:0016020">
    <property type="term" value="C:membrane"/>
    <property type="evidence" value="ECO:0007669"/>
    <property type="project" value="UniProtKB-SubCell"/>
</dbReference>
<gene>
    <name evidence="8" type="ORF">C9374_009373</name>
</gene>
<evidence type="ECO:0000259" key="7">
    <source>
        <dbReference type="PROSITE" id="PS50922"/>
    </source>
</evidence>
<dbReference type="PANTHER" id="PTHR13439">
    <property type="entry name" value="CT120 PROTEIN"/>
    <property type="match status" value="1"/>
</dbReference>
<keyword evidence="9" id="KW-1185">Reference proteome</keyword>
<sequence>MNQQQLITSMIPSIITDTLTSYGLSIPQQVLVGSLAFHLILYLFVMKILCLTLINPSFYKTLSKRDQNEYESRIISSLHSFAMAFGGMAILFNDHVFLYDWNIMHRSLATECLFYFSTGYMLIDLLFVLYYYPQIGGIEMVIHHVFISSGQMYLVESQIGEVLGVWVTQTEHTTIFINMRWFLDKAGMKESAIYIFNGLMMWLVWFLVRIGYAVFNVVFFVRKWDEWMKLVEERGNYGVFHLVFFIIQCLNLGYLNIMWFTKLTRGVIKALFSKDETKKKTA</sequence>
<evidence type="ECO:0000313" key="8">
    <source>
        <dbReference type="EMBL" id="KAG2377462.1"/>
    </source>
</evidence>
<reference evidence="8 9" key="1">
    <citation type="journal article" date="2018" name="BMC Genomics">
        <title>The genome of Naegleria lovaniensis, the basis for a comparative approach to unravel pathogenicity factors of the human pathogenic amoeba N. fowleri.</title>
        <authorList>
            <person name="Liechti N."/>
            <person name="Schurch N."/>
            <person name="Bruggmann R."/>
            <person name="Wittwer M."/>
        </authorList>
    </citation>
    <scope>NUCLEOTIDE SEQUENCE [LARGE SCALE GENOMIC DNA]</scope>
    <source>
        <strain evidence="8 9">ATCC 30569</strain>
    </source>
</reference>
<evidence type="ECO:0000256" key="2">
    <source>
        <dbReference type="ARBA" id="ARBA00022692"/>
    </source>
</evidence>
<proteinExistence type="predicted"/>
<accession>A0AA88GHG3</accession>
<feature type="transmembrane region" description="Helical" evidence="6">
    <location>
        <begin position="194"/>
        <end position="219"/>
    </location>
</feature>
<dbReference type="RefSeq" id="XP_044544724.1">
    <property type="nucleotide sequence ID" value="XM_044699553.1"/>
</dbReference>
<dbReference type="GO" id="GO:0055088">
    <property type="term" value="P:lipid homeostasis"/>
    <property type="evidence" value="ECO:0007669"/>
    <property type="project" value="TreeGrafter"/>
</dbReference>
<keyword evidence="4 5" id="KW-0472">Membrane</keyword>
<dbReference type="GeneID" id="68101827"/>